<reference evidence="1 2" key="1">
    <citation type="submission" date="2020-03" db="EMBL/GenBank/DDBJ databases">
        <title>Whole genome shotgun sequence of Phytohabitans flavus NBRC 107702.</title>
        <authorList>
            <person name="Komaki H."/>
            <person name="Tamura T."/>
        </authorList>
    </citation>
    <scope>NUCLEOTIDE SEQUENCE [LARGE SCALE GENOMIC DNA]</scope>
    <source>
        <strain evidence="1 2">NBRC 107702</strain>
    </source>
</reference>
<keyword evidence="2" id="KW-1185">Reference proteome</keyword>
<reference evidence="1 2" key="2">
    <citation type="submission" date="2020-03" db="EMBL/GenBank/DDBJ databases">
        <authorList>
            <person name="Ichikawa N."/>
            <person name="Kimura A."/>
            <person name="Kitahashi Y."/>
            <person name="Uohara A."/>
        </authorList>
    </citation>
    <scope>NUCLEOTIDE SEQUENCE [LARGE SCALE GENOMIC DNA]</scope>
    <source>
        <strain evidence="1 2">NBRC 107702</strain>
    </source>
</reference>
<sequence length="102" mass="10508">MPDVDAGQSDAESLAHKLHGLESQLSASERRLLKRILAAAVLSGIVLGVADTATGSVDQAGSGTAATQAANDLDSIQAQFAEAFTPGDERSNVYRRDIGLVA</sequence>
<proteinExistence type="predicted"/>
<accession>A0A6F8XN17</accession>
<dbReference type="Proteomes" id="UP000502508">
    <property type="component" value="Chromosome"/>
</dbReference>
<dbReference type="EMBL" id="AP022870">
    <property type="protein sequence ID" value="BCB75141.1"/>
    <property type="molecule type" value="Genomic_DNA"/>
</dbReference>
<evidence type="ECO:0000313" key="1">
    <source>
        <dbReference type="EMBL" id="BCB75141.1"/>
    </source>
</evidence>
<name>A0A6F8XN17_9ACTN</name>
<evidence type="ECO:0000313" key="2">
    <source>
        <dbReference type="Proteomes" id="UP000502508"/>
    </source>
</evidence>
<protein>
    <submittedName>
        <fullName evidence="1">Uncharacterized protein</fullName>
    </submittedName>
</protein>
<gene>
    <name evidence="1" type="ORF">Pflav_015510</name>
</gene>
<dbReference type="KEGG" id="pfla:Pflav_015510"/>
<dbReference type="AlphaFoldDB" id="A0A6F8XN17"/>
<organism evidence="1 2">
    <name type="scientific">Phytohabitans flavus</name>
    <dbReference type="NCBI Taxonomy" id="1076124"/>
    <lineage>
        <taxon>Bacteria</taxon>
        <taxon>Bacillati</taxon>
        <taxon>Actinomycetota</taxon>
        <taxon>Actinomycetes</taxon>
        <taxon>Micromonosporales</taxon>
        <taxon>Micromonosporaceae</taxon>
    </lineage>
</organism>